<evidence type="ECO:0000256" key="1">
    <source>
        <dbReference type="SAM" id="SignalP"/>
    </source>
</evidence>
<dbReference type="EMBL" id="FOBW01000004">
    <property type="protein sequence ID" value="SEM59476.1"/>
    <property type="molecule type" value="Genomic_DNA"/>
</dbReference>
<evidence type="ECO:0000313" key="3">
    <source>
        <dbReference type="Proteomes" id="UP000198553"/>
    </source>
</evidence>
<feature type="chain" id="PRO_5039163608" description="Iron complex transport system substrate-binding protein" evidence="1">
    <location>
        <begin position="21"/>
        <end position="55"/>
    </location>
</feature>
<proteinExistence type="predicted"/>
<dbReference type="Proteomes" id="UP000198553">
    <property type="component" value="Unassembled WGS sequence"/>
</dbReference>
<sequence length="55" mass="6261">MKYKFLIPFLISILFLAACGQTGLEKPITLVDQNNEEVEFPTGEPVVFFFITSYT</sequence>
<keyword evidence="3" id="KW-1185">Reference proteome</keyword>
<organism evidence="2 3">
    <name type="scientific">Mesobacillus persicus</name>
    <dbReference type="NCBI Taxonomy" id="930146"/>
    <lineage>
        <taxon>Bacteria</taxon>
        <taxon>Bacillati</taxon>
        <taxon>Bacillota</taxon>
        <taxon>Bacilli</taxon>
        <taxon>Bacillales</taxon>
        <taxon>Bacillaceae</taxon>
        <taxon>Mesobacillus</taxon>
    </lineage>
</organism>
<gene>
    <name evidence="2" type="ORF">SAMN05192533_1045</name>
</gene>
<name>A0A1H7ZMD4_9BACI</name>
<dbReference type="RefSeq" id="WP_170843812.1">
    <property type="nucleotide sequence ID" value="NZ_FOBW01000004.1"/>
</dbReference>
<evidence type="ECO:0008006" key="4">
    <source>
        <dbReference type="Google" id="ProtNLM"/>
    </source>
</evidence>
<dbReference type="AlphaFoldDB" id="A0A1H7ZMD4"/>
<dbReference type="PROSITE" id="PS51257">
    <property type="entry name" value="PROKAR_LIPOPROTEIN"/>
    <property type="match status" value="1"/>
</dbReference>
<accession>A0A1H7ZMD4</accession>
<evidence type="ECO:0000313" key="2">
    <source>
        <dbReference type="EMBL" id="SEM59476.1"/>
    </source>
</evidence>
<dbReference type="STRING" id="930146.SAMN05192533_1045"/>
<keyword evidence="1" id="KW-0732">Signal</keyword>
<protein>
    <recommendedName>
        <fullName evidence="4">Iron complex transport system substrate-binding protein</fullName>
    </recommendedName>
</protein>
<feature type="signal peptide" evidence="1">
    <location>
        <begin position="1"/>
        <end position="20"/>
    </location>
</feature>
<reference evidence="3" key="1">
    <citation type="submission" date="2016-10" db="EMBL/GenBank/DDBJ databases">
        <authorList>
            <person name="Varghese N."/>
            <person name="Submissions S."/>
        </authorList>
    </citation>
    <scope>NUCLEOTIDE SEQUENCE [LARGE SCALE GENOMIC DNA]</scope>
    <source>
        <strain evidence="3">B48,IBRC-M 10115,DSM 25386,CECT 8001</strain>
    </source>
</reference>